<keyword evidence="6" id="KW-0862">Zinc</keyword>
<evidence type="ECO:0000256" key="4">
    <source>
        <dbReference type="ARBA" id="ARBA00022723"/>
    </source>
</evidence>
<protein>
    <recommendedName>
        <fullName evidence="10">Purine nucleoside phosphorylase</fullName>
    </recommendedName>
</protein>
<evidence type="ECO:0000256" key="6">
    <source>
        <dbReference type="ARBA" id="ARBA00022833"/>
    </source>
</evidence>
<reference evidence="11" key="2">
    <citation type="journal article" date="2017" name="Genome Announc.">
        <title>High-Quality Draft Genome Sequence of Burkholderia contaminans CH-1, a Gram-Negative Bacterium That Metabolizes 2-Azahypoxanthine, a Plant Growth-Regulating Compound.</title>
        <authorList>
            <person name="Choi J.-H."/>
            <person name="Sugiura H."/>
            <person name="Moriuchi R."/>
            <person name="Kawagishi H."/>
            <person name="Dohra H."/>
        </authorList>
    </citation>
    <scope>NUCLEOTIDE SEQUENCE</scope>
    <source>
        <strain evidence="11">CH-1</strain>
    </source>
</reference>
<reference evidence="11" key="1">
    <citation type="journal article" date="2016" name="Biosci. Biotechnol. Biochem.">
        <title>Bioconversion of AHX to AOH by resting cells of Burkholderia contaminans CH-1.</title>
        <authorList>
            <person name="Choi J.H."/>
            <person name="Kikuchi A."/>
            <person name="Pumkaeo P."/>
            <person name="Hirai H."/>
            <person name="Tokuyama S."/>
            <person name="Kawagishi H."/>
        </authorList>
    </citation>
    <scope>NUCLEOTIDE SEQUENCE</scope>
    <source>
        <strain evidence="11">CH-1</strain>
    </source>
</reference>
<dbReference type="NCBIfam" id="TIGR00726">
    <property type="entry name" value="peptidoglycan editing factor PgeF"/>
    <property type="match status" value="1"/>
</dbReference>
<evidence type="ECO:0000256" key="3">
    <source>
        <dbReference type="ARBA" id="ARBA00022679"/>
    </source>
</evidence>
<proteinExistence type="inferred from homology"/>
<comment type="catalytic activity">
    <reaction evidence="1">
        <text>inosine + phosphate = alpha-D-ribose 1-phosphate + hypoxanthine</text>
        <dbReference type="Rhea" id="RHEA:27646"/>
        <dbReference type="ChEBI" id="CHEBI:17368"/>
        <dbReference type="ChEBI" id="CHEBI:17596"/>
        <dbReference type="ChEBI" id="CHEBI:43474"/>
        <dbReference type="ChEBI" id="CHEBI:57720"/>
        <dbReference type="EC" id="2.4.2.1"/>
    </reaction>
    <physiologicalReaction direction="left-to-right" evidence="1">
        <dbReference type="Rhea" id="RHEA:27647"/>
    </physiologicalReaction>
</comment>
<dbReference type="InterPro" id="IPR003730">
    <property type="entry name" value="Cu_polyphenol_OxRdtase"/>
</dbReference>
<evidence type="ECO:0000256" key="9">
    <source>
        <dbReference type="ARBA" id="ARBA00049893"/>
    </source>
</evidence>
<keyword evidence="5" id="KW-0378">Hydrolase</keyword>
<dbReference type="PANTHER" id="PTHR30616:SF2">
    <property type="entry name" value="PURINE NUCLEOSIDE PHOSPHORYLASE LACC1"/>
    <property type="match status" value="1"/>
</dbReference>
<dbReference type="AlphaFoldDB" id="A0A250LCJ8"/>
<comment type="catalytic activity">
    <reaction evidence="8">
        <text>adenosine + phosphate = alpha-D-ribose 1-phosphate + adenine</text>
        <dbReference type="Rhea" id="RHEA:27642"/>
        <dbReference type="ChEBI" id="CHEBI:16335"/>
        <dbReference type="ChEBI" id="CHEBI:16708"/>
        <dbReference type="ChEBI" id="CHEBI:43474"/>
        <dbReference type="ChEBI" id="CHEBI:57720"/>
        <dbReference type="EC" id="2.4.2.1"/>
    </reaction>
    <physiologicalReaction direction="left-to-right" evidence="8">
        <dbReference type="Rhea" id="RHEA:27643"/>
    </physiologicalReaction>
</comment>
<name>A0A250LCJ8_9BURK</name>
<keyword evidence="4" id="KW-0479">Metal-binding</keyword>
<dbReference type="Pfam" id="PF02578">
    <property type="entry name" value="Cu-oxidase_4"/>
    <property type="match status" value="1"/>
</dbReference>
<dbReference type="SUPFAM" id="SSF64438">
    <property type="entry name" value="CNF1/YfiH-like putative cysteine hydrolases"/>
    <property type="match status" value="1"/>
</dbReference>
<evidence type="ECO:0000256" key="1">
    <source>
        <dbReference type="ARBA" id="ARBA00000553"/>
    </source>
</evidence>
<comment type="catalytic activity">
    <reaction evidence="7">
        <text>adenosine + H2O + H(+) = inosine + NH4(+)</text>
        <dbReference type="Rhea" id="RHEA:24408"/>
        <dbReference type="ChEBI" id="CHEBI:15377"/>
        <dbReference type="ChEBI" id="CHEBI:15378"/>
        <dbReference type="ChEBI" id="CHEBI:16335"/>
        <dbReference type="ChEBI" id="CHEBI:17596"/>
        <dbReference type="ChEBI" id="CHEBI:28938"/>
        <dbReference type="EC" id="3.5.4.4"/>
    </reaction>
    <physiologicalReaction direction="left-to-right" evidence="7">
        <dbReference type="Rhea" id="RHEA:24409"/>
    </physiologicalReaction>
</comment>
<dbReference type="EMBL" id="AP018358">
    <property type="protein sequence ID" value="BBA42314.1"/>
    <property type="molecule type" value="Genomic_DNA"/>
</dbReference>
<evidence type="ECO:0000256" key="8">
    <source>
        <dbReference type="ARBA" id="ARBA00048968"/>
    </source>
</evidence>
<dbReference type="GO" id="GO:0005507">
    <property type="term" value="F:copper ion binding"/>
    <property type="evidence" value="ECO:0007669"/>
    <property type="project" value="TreeGrafter"/>
</dbReference>
<sequence>MPMTNLAPLTWQDCVQPDWQVSPRVRALITTRDGGVSEGPYGRWQGGDALPGGMNLGLHTGDDPAHVAGNRARLLALAGQSNAAWLEQVHGAQIVRADEVIAAAPMATAPVRADASVTDRAGAVCVVMVADCLPVLLCDTQGRAVGAAHAGWRGLAAGIVEQTAARVAALAGGATDALHAYLGPAIGPRAFEVGADVRDAFLDTAPQSEHDETRLAFVAIDGAPGKFLADLYALARLRLARAGVAHVSGGTACTVTEQARFYSYRRDRVTGRMAAAIWLAD</sequence>
<dbReference type="PANTHER" id="PTHR30616">
    <property type="entry name" value="UNCHARACTERIZED PROTEIN YFIH"/>
    <property type="match status" value="1"/>
</dbReference>
<dbReference type="CDD" id="cd16833">
    <property type="entry name" value="YfiH"/>
    <property type="match status" value="1"/>
</dbReference>
<dbReference type="InterPro" id="IPR011324">
    <property type="entry name" value="Cytotoxic_necrot_fac-like_cat"/>
</dbReference>
<evidence type="ECO:0000256" key="7">
    <source>
        <dbReference type="ARBA" id="ARBA00047989"/>
    </source>
</evidence>
<comment type="catalytic activity">
    <reaction evidence="9">
        <text>S-methyl-5'-thioadenosine + phosphate = 5-(methylsulfanyl)-alpha-D-ribose 1-phosphate + adenine</text>
        <dbReference type="Rhea" id="RHEA:11852"/>
        <dbReference type="ChEBI" id="CHEBI:16708"/>
        <dbReference type="ChEBI" id="CHEBI:17509"/>
        <dbReference type="ChEBI" id="CHEBI:43474"/>
        <dbReference type="ChEBI" id="CHEBI:58533"/>
        <dbReference type="EC" id="2.4.2.28"/>
    </reaction>
    <physiologicalReaction direction="left-to-right" evidence="9">
        <dbReference type="Rhea" id="RHEA:11853"/>
    </physiologicalReaction>
</comment>
<keyword evidence="3" id="KW-0808">Transferase</keyword>
<dbReference type="GO" id="GO:0017061">
    <property type="term" value="F:S-methyl-5-thioadenosine phosphorylase activity"/>
    <property type="evidence" value="ECO:0007669"/>
    <property type="project" value="UniProtKB-EC"/>
</dbReference>
<dbReference type="GO" id="GO:0016787">
    <property type="term" value="F:hydrolase activity"/>
    <property type="evidence" value="ECO:0007669"/>
    <property type="project" value="UniProtKB-KW"/>
</dbReference>
<dbReference type="Gene3D" id="3.60.140.10">
    <property type="entry name" value="CNF1/YfiH-like putative cysteine hydrolases"/>
    <property type="match status" value="1"/>
</dbReference>
<evidence type="ECO:0000256" key="10">
    <source>
        <dbReference type="RuleBase" id="RU361274"/>
    </source>
</evidence>
<evidence type="ECO:0000313" key="11">
    <source>
        <dbReference type="EMBL" id="BBA42314.1"/>
    </source>
</evidence>
<evidence type="ECO:0000256" key="5">
    <source>
        <dbReference type="ARBA" id="ARBA00022801"/>
    </source>
</evidence>
<evidence type="ECO:0000256" key="2">
    <source>
        <dbReference type="ARBA" id="ARBA00007353"/>
    </source>
</evidence>
<accession>A0A250LCJ8</accession>
<dbReference type="InterPro" id="IPR038371">
    <property type="entry name" value="Cu_polyphenol_OxRdtase_sf"/>
</dbReference>
<gene>
    <name evidence="11" type="ORF">BCCH1_47890</name>
</gene>
<organism evidence="11">
    <name type="scientific">Burkholderia contaminans</name>
    <dbReference type="NCBI Taxonomy" id="488447"/>
    <lineage>
        <taxon>Bacteria</taxon>
        <taxon>Pseudomonadati</taxon>
        <taxon>Pseudomonadota</taxon>
        <taxon>Betaproteobacteria</taxon>
        <taxon>Burkholderiales</taxon>
        <taxon>Burkholderiaceae</taxon>
        <taxon>Burkholderia</taxon>
        <taxon>Burkholderia cepacia complex</taxon>
    </lineage>
</organism>
<comment type="similarity">
    <text evidence="2 10">Belongs to the purine nucleoside phosphorylase YfiH/LACC1 family.</text>
</comment>